<dbReference type="Pfam" id="PF23232">
    <property type="entry name" value="AAA_lid_13"/>
    <property type="match status" value="1"/>
</dbReference>
<dbReference type="Proteomes" id="UP001152049">
    <property type="component" value="Unassembled WGS sequence"/>
</dbReference>
<dbReference type="InterPro" id="IPR027417">
    <property type="entry name" value="P-loop_NTPase"/>
</dbReference>
<name>A0A9W8RQX4_9HYPO</name>
<feature type="domain" description="AAA+ ATPase" evidence="2">
    <location>
        <begin position="817"/>
        <end position="942"/>
    </location>
</feature>
<dbReference type="InterPro" id="IPR003593">
    <property type="entry name" value="AAA+_ATPase"/>
</dbReference>
<feature type="compositionally biased region" description="Polar residues" evidence="1">
    <location>
        <begin position="16"/>
        <end position="25"/>
    </location>
</feature>
<feature type="compositionally biased region" description="Polar residues" evidence="1">
    <location>
        <begin position="334"/>
        <end position="347"/>
    </location>
</feature>
<dbReference type="GO" id="GO:0005524">
    <property type="term" value="F:ATP binding"/>
    <property type="evidence" value="ECO:0007669"/>
    <property type="project" value="InterPro"/>
</dbReference>
<feature type="region of interest" description="Disordered" evidence="1">
    <location>
        <begin position="327"/>
        <end position="399"/>
    </location>
</feature>
<feature type="compositionally biased region" description="Basic residues" evidence="1">
    <location>
        <begin position="372"/>
        <end position="388"/>
    </location>
</feature>
<dbReference type="InterPro" id="IPR054289">
    <property type="entry name" value="DUF7025"/>
</dbReference>
<dbReference type="InterPro" id="IPR003959">
    <property type="entry name" value="ATPase_AAA_core"/>
</dbReference>
<feature type="compositionally biased region" description="Acidic residues" evidence="1">
    <location>
        <begin position="1199"/>
        <end position="1214"/>
    </location>
</feature>
<dbReference type="Pfam" id="PF22942">
    <property type="entry name" value="DUF7025"/>
    <property type="match status" value="1"/>
</dbReference>
<reference evidence="3" key="1">
    <citation type="submission" date="2022-09" db="EMBL/GenBank/DDBJ databases">
        <title>Fusarium specimens isolated from Avocado Roots.</title>
        <authorList>
            <person name="Stajich J."/>
            <person name="Roper C."/>
            <person name="Heimlech-Rivalta G."/>
        </authorList>
    </citation>
    <scope>NUCLEOTIDE SEQUENCE</scope>
    <source>
        <strain evidence="3">CF00136</strain>
    </source>
</reference>
<organism evidence="3 4">
    <name type="scientific">Fusarium torreyae</name>
    <dbReference type="NCBI Taxonomy" id="1237075"/>
    <lineage>
        <taxon>Eukaryota</taxon>
        <taxon>Fungi</taxon>
        <taxon>Dikarya</taxon>
        <taxon>Ascomycota</taxon>
        <taxon>Pezizomycotina</taxon>
        <taxon>Sordariomycetes</taxon>
        <taxon>Hypocreomycetidae</taxon>
        <taxon>Hypocreales</taxon>
        <taxon>Nectriaceae</taxon>
        <taxon>Fusarium</taxon>
    </lineage>
</organism>
<feature type="compositionally biased region" description="Polar residues" evidence="1">
    <location>
        <begin position="1218"/>
        <end position="1228"/>
    </location>
</feature>
<dbReference type="InterPro" id="IPR056599">
    <property type="entry name" value="AAA_lid_fung"/>
</dbReference>
<evidence type="ECO:0000256" key="1">
    <source>
        <dbReference type="SAM" id="MobiDB-lite"/>
    </source>
</evidence>
<dbReference type="PANTHER" id="PTHR46411">
    <property type="entry name" value="FAMILY ATPASE, PUTATIVE-RELATED"/>
    <property type="match status" value="1"/>
</dbReference>
<protein>
    <recommendedName>
        <fullName evidence="2">AAA+ ATPase domain-containing protein</fullName>
    </recommendedName>
</protein>
<dbReference type="EMBL" id="JAOQAZ010000035">
    <property type="protein sequence ID" value="KAJ4248772.1"/>
    <property type="molecule type" value="Genomic_DNA"/>
</dbReference>
<dbReference type="SUPFAM" id="SSF52540">
    <property type="entry name" value="P-loop containing nucleoside triphosphate hydrolases"/>
    <property type="match status" value="1"/>
</dbReference>
<dbReference type="PANTHER" id="PTHR46411:SF2">
    <property type="entry name" value="AAA+ ATPASE DOMAIN-CONTAINING PROTEIN"/>
    <property type="match status" value="1"/>
</dbReference>
<feature type="region of interest" description="Disordered" evidence="1">
    <location>
        <begin position="643"/>
        <end position="670"/>
    </location>
</feature>
<evidence type="ECO:0000313" key="3">
    <source>
        <dbReference type="EMBL" id="KAJ4248772.1"/>
    </source>
</evidence>
<dbReference type="Pfam" id="PF00004">
    <property type="entry name" value="AAA"/>
    <property type="match status" value="1"/>
</dbReference>
<accession>A0A9W8RQX4</accession>
<feature type="region of interest" description="Disordered" evidence="1">
    <location>
        <begin position="60"/>
        <end position="83"/>
    </location>
</feature>
<feature type="compositionally biased region" description="Polar residues" evidence="1">
    <location>
        <begin position="67"/>
        <end position="80"/>
    </location>
</feature>
<proteinExistence type="predicted"/>
<feature type="compositionally biased region" description="Low complexity" evidence="1">
    <location>
        <begin position="1248"/>
        <end position="1258"/>
    </location>
</feature>
<feature type="compositionally biased region" description="Acidic residues" evidence="1">
    <location>
        <begin position="646"/>
        <end position="656"/>
    </location>
</feature>
<feature type="compositionally biased region" description="Basic residues" evidence="1">
    <location>
        <begin position="1290"/>
        <end position="1300"/>
    </location>
</feature>
<feature type="compositionally biased region" description="Low complexity" evidence="1">
    <location>
        <begin position="1118"/>
        <end position="1138"/>
    </location>
</feature>
<dbReference type="OrthoDB" id="10042665at2759"/>
<comment type="caution">
    <text evidence="3">The sequence shown here is derived from an EMBL/GenBank/DDBJ whole genome shotgun (WGS) entry which is preliminary data.</text>
</comment>
<feature type="compositionally biased region" description="Basic and acidic residues" evidence="1">
    <location>
        <begin position="361"/>
        <end position="371"/>
    </location>
</feature>
<keyword evidence="4" id="KW-1185">Reference proteome</keyword>
<feature type="region of interest" description="Disordered" evidence="1">
    <location>
        <begin position="1107"/>
        <end position="1143"/>
    </location>
</feature>
<evidence type="ECO:0000313" key="4">
    <source>
        <dbReference type="Proteomes" id="UP001152049"/>
    </source>
</evidence>
<feature type="region of interest" description="Disordered" evidence="1">
    <location>
        <begin position="1"/>
        <end position="32"/>
    </location>
</feature>
<gene>
    <name evidence="3" type="ORF">NW762_012610</name>
</gene>
<dbReference type="GO" id="GO:0016887">
    <property type="term" value="F:ATP hydrolysis activity"/>
    <property type="evidence" value="ECO:0007669"/>
    <property type="project" value="InterPro"/>
</dbReference>
<sequence>MSLPGSENVLKDSPVMTPSQDTSAPAINHADSLDHSDAVAAIELPHSSLDLAESGGASKKLLDKGNNETFPTIHQDSGATVSDEKVDNAVNDTQEHADKTWSNGAADISAEIQQLHRKIEELSMQQQRRSYHVPPPPMPMTSKHNRPGHNLSGMAEFLFGKPHRAPPKSIETYSLFDGSVDEPPNIIPKLNRVPWIEFQECIEPEKTEDQFAIDVLVGEPEVIVDFGDPYYSSTRRYRYEEEYEEDALAADGIAARHRTTSGKTISRGQRPLPERIRINSLVILKILSKILQEDLSEKGSSVLMMRPFRALVRYKDEIRKWKEKLETRLEEPETTQPRSAEESTGQENGEDDKSDAIGGNKGDEEKREDVRKHHGDKSKHRNKRYSKRASKDRDNSGIDEDSFIETREALDQLKCLVEFIDTDLEEKIAYLASPDCQRVVFSDIWHLFKPGDFVVSKDEKQAYRIIQVKYSTHGMKQPSLKNLWVLEAKAKLQNSPITIECVHIDFDGERIGPVSHNIDFYRFDGEKSIRSLDIIPLRMSEGRYLKERLVERGSLFLEVSDTQRRGTPMHYSGLELETQEEIDSQVVIDFEEAIAANDEGGKRKANGFTLEKLVLESFARMLKEEGRLELSDVAMGWKPTLRNLADDDDESADDSDAVSTDSEGSRRRSRRAVNRNCIPECCSSENVHDDIHVERNLSNEFIQSQYREQATSNGRIPSLAIAPRPLKEATEDENFITDDEKLILSYRVYGFILRSRKWAKLDLSYLGPMRGQNTFDLLVLPPGHREMVESLVTQHFLDKASAYDETDEVDIVRGKGKGLILLLHGAPGVGKTTTAECVATYFHKPLFQITCGDLGSTADVVESRLETNFALASRWGCILLIDEADVFLEARQTENFDRNSLVAVFLRTLEYYSGILFLTTNRVGTFDEAFTSRIHISLYYPPLSQASTLAVFNVNLTRIQARFKRKKERGEADLELDERSINAFILGYYAKNKEARWNGRQIRNACQTALALAEFEAQKLANPAAGGGRSVMDVASMSKKMINVRLTSKHFQDVAKAYLAFMRYLREVHGVSAAQQAKNFRLRHDRYGLGESTSLLASRQRAFVEETRPSYGHRYMAGGASNSRGQRGQQGRGPAYRQPRQDDYMENDEYLDEYEYDEEDLYNQESGHDPTQYDEDEADFEDEPFYEQEDEYNEKRPDFEDEQTVDEYAQELEDERSFGQSEYAQETQAKPRARPGPSKTGRREQLPARGAGRVRVTVGGRGSGPGPSQQVSNRGLHGSMGRGKAPARGQGRRGIPRHRVSGPANEDDF</sequence>
<dbReference type="CDD" id="cd19481">
    <property type="entry name" value="RecA-like_protease"/>
    <property type="match status" value="1"/>
</dbReference>
<feature type="region of interest" description="Disordered" evidence="1">
    <location>
        <begin position="1187"/>
        <end position="1309"/>
    </location>
</feature>
<dbReference type="SMART" id="SM00382">
    <property type="entry name" value="AAA"/>
    <property type="match status" value="1"/>
</dbReference>
<evidence type="ECO:0000259" key="2">
    <source>
        <dbReference type="SMART" id="SM00382"/>
    </source>
</evidence>
<dbReference type="Gene3D" id="3.40.50.300">
    <property type="entry name" value="P-loop containing nucleotide triphosphate hydrolases"/>
    <property type="match status" value="1"/>
</dbReference>